<sequence length="325" mass="36654">MERNNDIREIKICRRASAISYLLYADDILVAYRANSQNAKAIQEVLNVYSQWSSQLPNFDKSKILFSKNTPGSAQGFGKLMQTQDLSGLGFKKFKDINSALLDKLGWKLAKGKDCLWTRILSAKYLHNKSLFGSRFKVGDSYVWRSILNSKEVVKKGSCFKIGNGWLVNPWTGPWVPEEALAWRVADLLNPLYLSWDESKLHQNFDQKSIEAIKRVKIHGADREDKLFWIGTGTYIVQSDDMNNLNDMESLDAHTLLSDVHMDVEAYLDKGDTSISPILVLSMAIFPTCKTRSSNSALMRSAGKKANSGVKKCNNSVLLQSKNTR</sequence>
<accession>A0A978UPV0</accession>
<dbReference type="AlphaFoldDB" id="A0A978UPV0"/>
<reference evidence="1" key="1">
    <citation type="journal article" date="2021" name="Front. Plant Sci.">
        <title>Chromosome-Scale Genome Assembly for Chinese Sour Jujube and Insights Into Its Genome Evolution and Domestication Signature.</title>
        <authorList>
            <person name="Shen L.-Y."/>
            <person name="Luo H."/>
            <person name="Wang X.-L."/>
            <person name="Wang X.-M."/>
            <person name="Qiu X.-J."/>
            <person name="Liu H."/>
            <person name="Zhou S.-S."/>
            <person name="Jia K.-H."/>
            <person name="Nie S."/>
            <person name="Bao Y.-T."/>
            <person name="Zhang R.-G."/>
            <person name="Yun Q.-Z."/>
            <person name="Chai Y.-H."/>
            <person name="Lu J.-Y."/>
            <person name="Li Y."/>
            <person name="Zhao S.-W."/>
            <person name="Mao J.-F."/>
            <person name="Jia S.-G."/>
            <person name="Mao Y.-M."/>
        </authorList>
    </citation>
    <scope>NUCLEOTIDE SEQUENCE</scope>
    <source>
        <strain evidence="1">AT0</strain>
        <tissue evidence="1">Leaf</tissue>
    </source>
</reference>
<organism evidence="1 2">
    <name type="scientific">Ziziphus jujuba var. spinosa</name>
    <dbReference type="NCBI Taxonomy" id="714518"/>
    <lineage>
        <taxon>Eukaryota</taxon>
        <taxon>Viridiplantae</taxon>
        <taxon>Streptophyta</taxon>
        <taxon>Embryophyta</taxon>
        <taxon>Tracheophyta</taxon>
        <taxon>Spermatophyta</taxon>
        <taxon>Magnoliopsida</taxon>
        <taxon>eudicotyledons</taxon>
        <taxon>Gunneridae</taxon>
        <taxon>Pentapetalae</taxon>
        <taxon>rosids</taxon>
        <taxon>fabids</taxon>
        <taxon>Rosales</taxon>
        <taxon>Rhamnaceae</taxon>
        <taxon>Paliureae</taxon>
        <taxon>Ziziphus</taxon>
    </lineage>
</organism>
<evidence type="ECO:0008006" key="3">
    <source>
        <dbReference type="Google" id="ProtNLM"/>
    </source>
</evidence>
<name>A0A978UPV0_ZIZJJ</name>
<comment type="caution">
    <text evidence="1">The sequence shown here is derived from an EMBL/GenBank/DDBJ whole genome shotgun (WGS) entry which is preliminary data.</text>
</comment>
<dbReference type="Proteomes" id="UP000813462">
    <property type="component" value="Unassembled WGS sequence"/>
</dbReference>
<evidence type="ECO:0000313" key="2">
    <source>
        <dbReference type="Proteomes" id="UP000813462"/>
    </source>
</evidence>
<protein>
    <recommendedName>
        <fullName evidence="3">Reverse transcriptase domain-containing protein</fullName>
    </recommendedName>
</protein>
<dbReference type="EMBL" id="JAEACU010000009">
    <property type="protein sequence ID" value="KAH7516900.1"/>
    <property type="molecule type" value="Genomic_DNA"/>
</dbReference>
<evidence type="ECO:0000313" key="1">
    <source>
        <dbReference type="EMBL" id="KAH7516900.1"/>
    </source>
</evidence>
<proteinExistence type="predicted"/>
<gene>
    <name evidence="1" type="ORF">FEM48_Zijuj09G0004100</name>
</gene>